<accession>A0AA38J4G0</accession>
<proteinExistence type="predicted"/>
<name>A0AA38J4G0_9CUCU</name>
<gene>
    <name evidence="1" type="ORF">Zmor_008515</name>
</gene>
<comment type="caution">
    <text evidence="1">The sequence shown here is derived from an EMBL/GenBank/DDBJ whole genome shotgun (WGS) entry which is preliminary data.</text>
</comment>
<keyword evidence="2" id="KW-1185">Reference proteome</keyword>
<organism evidence="1 2">
    <name type="scientific">Zophobas morio</name>
    <dbReference type="NCBI Taxonomy" id="2755281"/>
    <lineage>
        <taxon>Eukaryota</taxon>
        <taxon>Metazoa</taxon>
        <taxon>Ecdysozoa</taxon>
        <taxon>Arthropoda</taxon>
        <taxon>Hexapoda</taxon>
        <taxon>Insecta</taxon>
        <taxon>Pterygota</taxon>
        <taxon>Neoptera</taxon>
        <taxon>Endopterygota</taxon>
        <taxon>Coleoptera</taxon>
        <taxon>Polyphaga</taxon>
        <taxon>Cucujiformia</taxon>
        <taxon>Tenebrionidae</taxon>
        <taxon>Zophobas</taxon>
    </lineage>
</organism>
<sequence length="116" mass="13026">MKSLSDALEPRSHEIELQFHAVCTSCEHLDSVRGVRVHTYAEAKQRRPENCALGRGAVLTAPPARAIRHREKFRCRYSSVEFSPRASRCRSRRAQFADLFCSAESGDPVPTDVSLP</sequence>
<dbReference type="AlphaFoldDB" id="A0AA38J4G0"/>
<evidence type="ECO:0000313" key="2">
    <source>
        <dbReference type="Proteomes" id="UP001168821"/>
    </source>
</evidence>
<protein>
    <submittedName>
        <fullName evidence="1">Uncharacterized protein</fullName>
    </submittedName>
</protein>
<dbReference type="EMBL" id="JALNTZ010000002">
    <property type="protein sequence ID" value="KAJ3664334.1"/>
    <property type="molecule type" value="Genomic_DNA"/>
</dbReference>
<dbReference type="Proteomes" id="UP001168821">
    <property type="component" value="Unassembled WGS sequence"/>
</dbReference>
<reference evidence="1" key="1">
    <citation type="journal article" date="2023" name="G3 (Bethesda)">
        <title>Whole genome assemblies of Zophobas morio and Tenebrio molitor.</title>
        <authorList>
            <person name="Kaur S."/>
            <person name="Stinson S.A."/>
            <person name="diCenzo G.C."/>
        </authorList>
    </citation>
    <scope>NUCLEOTIDE SEQUENCE</scope>
    <source>
        <strain evidence="1">QUZm001</strain>
    </source>
</reference>
<evidence type="ECO:0000313" key="1">
    <source>
        <dbReference type="EMBL" id="KAJ3664334.1"/>
    </source>
</evidence>